<gene>
    <name evidence="11" type="ORF">PECUL_23A013880</name>
</gene>
<dbReference type="Pfam" id="PF00021">
    <property type="entry name" value="UPAR_LY6"/>
    <property type="match status" value="2"/>
</dbReference>
<evidence type="ECO:0000313" key="11">
    <source>
        <dbReference type="EMBL" id="CAH2318752.1"/>
    </source>
</evidence>
<dbReference type="PANTHER" id="PTHR10624:SF8">
    <property type="entry name" value="LY6_PLAUR DOMAIN-CONTAINING PROTEIN 3"/>
    <property type="match status" value="1"/>
</dbReference>
<dbReference type="InterPro" id="IPR018363">
    <property type="entry name" value="CD59_antigen_CS"/>
</dbReference>
<evidence type="ECO:0000256" key="4">
    <source>
        <dbReference type="ARBA" id="ARBA00022729"/>
    </source>
</evidence>
<dbReference type="Gene3D" id="2.10.60.10">
    <property type="entry name" value="CD59"/>
    <property type="match status" value="2"/>
</dbReference>
<feature type="chain" id="PRO_5042056052" description="UPAR/Ly6 domain-containing protein" evidence="9">
    <location>
        <begin position="28"/>
        <end position="314"/>
    </location>
</feature>
<keyword evidence="4 9" id="KW-0732">Signal</keyword>
<keyword evidence="6" id="KW-0325">Glycoprotein</keyword>
<keyword evidence="7" id="KW-0449">Lipoprotein</keyword>
<sequence>MEYKLYWKYSLLPIICAVLMQGTCVESLECYSCQDMGNGNCSDKNVSKVLCGPDQNVCIETVTALETSHDQSTMLQKGCGTGLPGRVDKAEYFHGMIMYIMLIQCNTSLCNTELHAKTYLLLPPENTDRQLNEVECYSCIGKTPDQCTSSNAPVKQCFQPLHHCFDGNVTVTQGNTSAVIPIKSCSERHTCAMRTLTFGSSTFEIKGACCIGNICNKDLSNKTQYVELPPLVLIPPSNESPTTPAIPTWGRTTKEQPHTNETTQTLKEANITVGSDTTSLKAAMKHEDDQQPSKASQSQISLWLVFLNLVLFKF</sequence>
<feature type="signal peptide" evidence="9">
    <location>
        <begin position="1"/>
        <end position="27"/>
    </location>
</feature>
<evidence type="ECO:0000256" key="5">
    <source>
        <dbReference type="ARBA" id="ARBA00023136"/>
    </source>
</evidence>
<evidence type="ECO:0000256" key="3">
    <source>
        <dbReference type="ARBA" id="ARBA00022622"/>
    </source>
</evidence>
<dbReference type="Proteomes" id="UP001295444">
    <property type="component" value="Chromosome 10"/>
</dbReference>
<proteinExistence type="predicted"/>
<organism evidence="11 12">
    <name type="scientific">Pelobates cultripes</name>
    <name type="common">Western spadefoot toad</name>
    <dbReference type="NCBI Taxonomy" id="61616"/>
    <lineage>
        <taxon>Eukaryota</taxon>
        <taxon>Metazoa</taxon>
        <taxon>Chordata</taxon>
        <taxon>Craniata</taxon>
        <taxon>Vertebrata</taxon>
        <taxon>Euteleostomi</taxon>
        <taxon>Amphibia</taxon>
        <taxon>Batrachia</taxon>
        <taxon>Anura</taxon>
        <taxon>Pelobatoidea</taxon>
        <taxon>Pelobatidae</taxon>
        <taxon>Pelobates</taxon>
    </lineage>
</organism>
<dbReference type="AlphaFoldDB" id="A0AAD1WMY1"/>
<evidence type="ECO:0000256" key="7">
    <source>
        <dbReference type="ARBA" id="ARBA00023288"/>
    </source>
</evidence>
<dbReference type="GO" id="GO:0005886">
    <property type="term" value="C:plasma membrane"/>
    <property type="evidence" value="ECO:0007669"/>
    <property type="project" value="UniProtKB-SubCell"/>
</dbReference>
<dbReference type="SUPFAM" id="SSF57302">
    <property type="entry name" value="Snake toxin-like"/>
    <property type="match status" value="2"/>
</dbReference>
<name>A0AAD1WMY1_PELCU</name>
<evidence type="ECO:0000256" key="2">
    <source>
        <dbReference type="ARBA" id="ARBA00022475"/>
    </source>
</evidence>
<dbReference type="SMART" id="SM00134">
    <property type="entry name" value="LU"/>
    <property type="match status" value="1"/>
</dbReference>
<reference evidence="11" key="1">
    <citation type="submission" date="2022-03" db="EMBL/GenBank/DDBJ databases">
        <authorList>
            <person name="Alioto T."/>
            <person name="Alioto T."/>
            <person name="Gomez Garrido J."/>
        </authorList>
    </citation>
    <scope>NUCLEOTIDE SEQUENCE</scope>
</reference>
<keyword evidence="5" id="KW-0472">Membrane</keyword>
<feature type="domain" description="UPAR/Ly6" evidence="10">
    <location>
        <begin position="28"/>
        <end position="122"/>
    </location>
</feature>
<dbReference type="PROSITE" id="PS00983">
    <property type="entry name" value="LY6_UPAR"/>
    <property type="match status" value="1"/>
</dbReference>
<keyword evidence="2" id="KW-1003">Cell membrane</keyword>
<evidence type="ECO:0000256" key="8">
    <source>
        <dbReference type="SAM" id="MobiDB-lite"/>
    </source>
</evidence>
<dbReference type="PANTHER" id="PTHR10624">
    <property type="entry name" value="UROKINASE PLASMINOGEN ACTIVATOR SURFACE RECEPTOR-RELATED"/>
    <property type="match status" value="1"/>
</dbReference>
<evidence type="ECO:0000313" key="12">
    <source>
        <dbReference type="Proteomes" id="UP001295444"/>
    </source>
</evidence>
<evidence type="ECO:0000256" key="6">
    <source>
        <dbReference type="ARBA" id="ARBA00023180"/>
    </source>
</evidence>
<dbReference type="CDD" id="cd23562">
    <property type="entry name" value="TFP_LU_ECD_LYPD3_rpt1"/>
    <property type="match status" value="1"/>
</dbReference>
<evidence type="ECO:0000259" key="10">
    <source>
        <dbReference type="SMART" id="SM00134"/>
    </source>
</evidence>
<feature type="region of interest" description="Disordered" evidence="8">
    <location>
        <begin position="236"/>
        <end position="261"/>
    </location>
</feature>
<dbReference type="InterPro" id="IPR016054">
    <property type="entry name" value="LY6_UPA_recep-like"/>
</dbReference>
<comment type="subcellular location">
    <subcellularLocation>
        <location evidence="1">Cell membrane</location>
        <topology evidence="1">Lipid-anchor</topology>
        <topology evidence="1">GPI-anchor</topology>
    </subcellularLocation>
</comment>
<protein>
    <recommendedName>
        <fullName evidence="10">UPAR/Ly6 domain-containing protein</fullName>
    </recommendedName>
</protein>
<keyword evidence="12" id="KW-1185">Reference proteome</keyword>
<dbReference type="InterPro" id="IPR045860">
    <property type="entry name" value="Snake_toxin-like_sf"/>
</dbReference>
<evidence type="ECO:0000256" key="1">
    <source>
        <dbReference type="ARBA" id="ARBA00004609"/>
    </source>
</evidence>
<dbReference type="EMBL" id="OW240921">
    <property type="protein sequence ID" value="CAH2318752.1"/>
    <property type="molecule type" value="Genomic_DNA"/>
</dbReference>
<keyword evidence="3" id="KW-0336">GPI-anchor</keyword>
<dbReference type="GO" id="GO:0098552">
    <property type="term" value="C:side of membrane"/>
    <property type="evidence" value="ECO:0007669"/>
    <property type="project" value="UniProtKB-KW"/>
</dbReference>
<accession>A0AAD1WMY1</accession>
<evidence type="ECO:0000256" key="9">
    <source>
        <dbReference type="SAM" id="SignalP"/>
    </source>
</evidence>